<dbReference type="EMBL" id="CP078093">
    <property type="protein sequence ID" value="QXM06487.1"/>
    <property type="molecule type" value="Genomic_DNA"/>
</dbReference>
<evidence type="ECO:0000313" key="4">
    <source>
        <dbReference type="Proteomes" id="UP000886818"/>
    </source>
</evidence>
<reference evidence="3" key="1">
    <citation type="submission" date="2021-07" db="EMBL/GenBank/DDBJ databases">
        <title>Complete genome sequence of Crassaminicella sp. 143-21, isolated from a deep-sea hydrothermal vent.</title>
        <authorList>
            <person name="Li X."/>
        </authorList>
    </citation>
    <scope>NUCLEOTIDE SEQUENCE</scope>
    <source>
        <strain evidence="3">143-21</strain>
    </source>
</reference>
<evidence type="ECO:0000256" key="1">
    <source>
        <dbReference type="SAM" id="SignalP"/>
    </source>
</evidence>
<dbReference type="Pfam" id="PF09587">
    <property type="entry name" value="PGA_cap"/>
    <property type="match status" value="1"/>
</dbReference>
<dbReference type="PANTHER" id="PTHR33393:SF12">
    <property type="entry name" value="CAPSULE BIOSYNTHESIS PROTEIN CAPA"/>
    <property type="match status" value="1"/>
</dbReference>
<evidence type="ECO:0000259" key="2">
    <source>
        <dbReference type="SMART" id="SM00854"/>
    </source>
</evidence>
<feature type="signal peptide" evidence="1">
    <location>
        <begin position="1"/>
        <end position="24"/>
    </location>
</feature>
<dbReference type="InterPro" id="IPR052169">
    <property type="entry name" value="CW_Biosynth-Accessory"/>
</dbReference>
<accession>A0ABX8RDW5</accession>
<dbReference type="RefSeq" id="WP_218283183.1">
    <property type="nucleotide sequence ID" value="NZ_CP078093.1"/>
</dbReference>
<dbReference type="InterPro" id="IPR019079">
    <property type="entry name" value="Capsule_synth_CapA"/>
</dbReference>
<keyword evidence="4" id="KW-1185">Reference proteome</keyword>
<proteinExistence type="predicted"/>
<keyword evidence="1" id="KW-0732">Signal</keyword>
<organism evidence="3 4">
    <name type="scientific">Crassaminicella indica</name>
    <dbReference type="NCBI Taxonomy" id="2855394"/>
    <lineage>
        <taxon>Bacteria</taxon>
        <taxon>Bacillati</taxon>
        <taxon>Bacillota</taxon>
        <taxon>Clostridia</taxon>
        <taxon>Eubacteriales</taxon>
        <taxon>Clostridiaceae</taxon>
        <taxon>Crassaminicella</taxon>
    </lineage>
</organism>
<evidence type="ECO:0000313" key="3">
    <source>
        <dbReference type="EMBL" id="QXM06487.1"/>
    </source>
</evidence>
<feature type="domain" description="Capsule synthesis protein CapA" evidence="2">
    <location>
        <begin position="86"/>
        <end position="336"/>
    </location>
</feature>
<dbReference type="CDD" id="cd07381">
    <property type="entry name" value="MPP_CapA"/>
    <property type="match status" value="1"/>
</dbReference>
<dbReference type="Proteomes" id="UP000886818">
    <property type="component" value="Chromosome"/>
</dbReference>
<feature type="chain" id="PRO_5046170197" evidence="1">
    <location>
        <begin position="25"/>
        <end position="423"/>
    </location>
</feature>
<protein>
    <submittedName>
        <fullName evidence="3">CapA family protein</fullName>
    </submittedName>
</protein>
<sequence>MHNLLKKTFILFIICILTTSIAFAEEQSKTMKANLKDKTKERNYALNLYYEKELLIPIWLLTESIPYTIQYNNISLKKSEKTANVRIASVGDIMCHNTQYISAYKNGTYDFSSCFNPIKPYIESADLAIGNLETTFSGAKKKYSGYPTFNTPEQLGVTLKEIGFDVITTANNHSLDRRNYGIIHTLDILDQLGLKHTGTFRNKEERNILLIENIKGIKIALISYTYGTNGIPIPKENPAAVNIINKEKMLQDIHKAKEQNVDLIIFSLHFGQEYKRKQNKSQEELVDFLFKHGVDIILGGHPHVIQPAKIKEVTTIDGEKKKCFVIYSQGNFVSDQRKRYTDSGLITILDITKNFKTNKTEIANVSFVPTWVDKSYTKNGLDYRILPIKKSIRDYEQKKDLLLNRKDYQRLQKALLETQKQIF</sequence>
<name>A0ABX8RDW5_9CLOT</name>
<dbReference type="PANTHER" id="PTHR33393">
    <property type="entry name" value="POLYGLUTAMINE SYNTHESIS ACCESSORY PROTEIN RV0574C-RELATED"/>
    <property type="match status" value="1"/>
</dbReference>
<dbReference type="SMART" id="SM00854">
    <property type="entry name" value="PGA_cap"/>
    <property type="match status" value="1"/>
</dbReference>
<gene>
    <name evidence="3" type="ORF">KVH43_01555</name>
</gene>